<dbReference type="Pfam" id="PF04542">
    <property type="entry name" value="Sigma70_r2"/>
    <property type="match status" value="1"/>
</dbReference>
<evidence type="ECO:0000259" key="6">
    <source>
        <dbReference type="Pfam" id="PF04542"/>
    </source>
</evidence>
<dbReference type="Gene3D" id="1.10.1740.10">
    <property type="match status" value="1"/>
</dbReference>
<evidence type="ECO:0000256" key="4">
    <source>
        <dbReference type="ARBA" id="ARBA00023125"/>
    </source>
</evidence>
<dbReference type="SUPFAM" id="SSF88946">
    <property type="entry name" value="Sigma2 domain of RNA polymerase sigma factors"/>
    <property type="match status" value="1"/>
</dbReference>
<accession>A0A4R1QFL2</accession>
<organism evidence="8 9">
    <name type="scientific">Allofournierella massiliensis</name>
    <dbReference type="NCBI Taxonomy" id="1650663"/>
    <lineage>
        <taxon>Bacteria</taxon>
        <taxon>Bacillati</taxon>
        <taxon>Bacillota</taxon>
        <taxon>Clostridia</taxon>
        <taxon>Eubacteriales</taxon>
        <taxon>Oscillospiraceae</taxon>
        <taxon>Allofournierella</taxon>
    </lineage>
</organism>
<keyword evidence="3" id="KW-0731">Sigma factor</keyword>
<dbReference type="AlphaFoldDB" id="A0A4R1QFL2"/>
<name>A0A4R1QFL2_9FIRM</name>
<gene>
    <name evidence="8" type="ORF">EDD77_1477</name>
</gene>
<dbReference type="InterPro" id="IPR036388">
    <property type="entry name" value="WH-like_DNA-bd_sf"/>
</dbReference>
<proteinExistence type="inferred from homology"/>
<dbReference type="InterPro" id="IPR039425">
    <property type="entry name" value="RNA_pol_sigma-70-like"/>
</dbReference>
<evidence type="ECO:0000259" key="7">
    <source>
        <dbReference type="Pfam" id="PF08281"/>
    </source>
</evidence>
<feature type="domain" description="RNA polymerase sigma factor 70 region 4 type 2" evidence="7">
    <location>
        <begin position="110"/>
        <end position="161"/>
    </location>
</feature>
<dbReference type="CDD" id="cd06171">
    <property type="entry name" value="Sigma70_r4"/>
    <property type="match status" value="1"/>
</dbReference>
<dbReference type="InterPro" id="IPR013249">
    <property type="entry name" value="RNA_pol_sigma70_r4_t2"/>
</dbReference>
<evidence type="ECO:0000313" key="9">
    <source>
        <dbReference type="Proteomes" id="UP000295184"/>
    </source>
</evidence>
<dbReference type="STRING" id="1650663.GCA_001486665_01454"/>
<dbReference type="GO" id="GO:0006352">
    <property type="term" value="P:DNA-templated transcription initiation"/>
    <property type="evidence" value="ECO:0007669"/>
    <property type="project" value="InterPro"/>
</dbReference>
<dbReference type="Pfam" id="PF08281">
    <property type="entry name" value="Sigma70_r4_2"/>
    <property type="match status" value="1"/>
</dbReference>
<keyword evidence="2" id="KW-0805">Transcription regulation</keyword>
<dbReference type="InterPro" id="IPR013325">
    <property type="entry name" value="RNA_pol_sigma_r2"/>
</dbReference>
<evidence type="ECO:0000256" key="2">
    <source>
        <dbReference type="ARBA" id="ARBA00023015"/>
    </source>
</evidence>
<dbReference type="Gene3D" id="1.10.10.10">
    <property type="entry name" value="Winged helix-like DNA-binding domain superfamily/Winged helix DNA-binding domain"/>
    <property type="match status" value="1"/>
</dbReference>
<dbReference type="EMBL" id="SLUM01000047">
    <property type="protein sequence ID" value="TCL51224.1"/>
    <property type="molecule type" value="Genomic_DNA"/>
</dbReference>
<dbReference type="InterPro" id="IPR014284">
    <property type="entry name" value="RNA_pol_sigma-70_dom"/>
</dbReference>
<dbReference type="SUPFAM" id="SSF88659">
    <property type="entry name" value="Sigma3 and sigma4 domains of RNA polymerase sigma factors"/>
    <property type="match status" value="1"/>
</dbReference>
<evidence type="ECO:0000256" key="1">
    <source>
        <dbReference type="ARBA" id="ARBA00010641"/>
    </source>
</evidence>
<sequence length="166" mass="19125">MRDAQLIRRIQAGDRTAGDALIERYYTAILRYCARHTPCTQTAEDLTQEVFLHLFRTIGSYREQGQFRAYLYRIAYCLCVDAARQRKTEPLPENMADTSAPFEAVENRDMAERLLASLPPEQREAVLLRYGEGLKYREIAAVTGQPLRTVQSRVRKALKSLREGRL</sequence>
<evidence type="ECO:0000256" key="5">
    <source>
        <dbReference type="ARBA" id="ARBA00023163"/>
    </source>
</evidence>
<dbReference type="InterPro" id="IPR013324">
    <property type="entry name" value="RNA_pol_sigma_r3/r4-like"/>
</dbReference>
<reference evidence="8 9" key="1">
    <citation type="submission" date="2019-03" db="EMBL/GenBank/DDBJ databases">
        <title>Genomic Encyclopedia of Type Strains, Phase IV (KMG-IV): sequencing the most valuable type-strain genomes for metagenomic binning, comparative biology and taxonomic classification.</title>
        <authorList>
            <person name="Goeker M."/>
        </authorList>
    </citation>
    <scope>NUCLEOTIDE SEQUENCE [LARGE SCALE GENOMIC DNA]</scope>
    <source>
        <strain evidence="8 9">DSM 100451</strain>
    </source>
</reference>
<evidence type="ECO:0000313" key="8">
    <source>
        <dbReference type="EMBL" id="TCL51224.1"/>
    </source>
</evidence>
<dbReference type="InterPro" id="IPR007627">
    <property type="entry name" value="RNA_pol_sigma70_r2"/>
</dbReference>
<dbReference type="NCBIfam" id="TIGR02937">
    <property type="entry name" value="sigma70-ECF"/>
    <property type="match status" value="1"/>
</dbReference>
<dbReference type="OrthoDB" id="1692185at2"/>
<dbReference type="Proteomes" id="UP000295184">
    <property type="component" value="Unassembled WGS sequence"/>
</dbReference>
<protein>
    <submittedName>
        <fullName evidence="8">RNA polymerase sigma-70 factor (ECF subfamily)</fullName>
    </submittedName>
</protein>
<comment type="caution">
    <text evidence="8">The sequence shown here is derived from an EMBL/GenBank/DDBJ whole genome shotgun (WGS) entry which is preliminary data.</text>
</comment>
<dbReference type="RefSeq" id="WP_058963902.1">
    <property type="nucleotide sequence ID" value="NZ_CABKVM010000016.1"/>
</dbReference>
<keyword evidence="5" id="KW-0804">Transcription</keyword>
<dbReference type="PANTHER" id="PTHR43133">
    <property type="entry name" value="RNA POLYMERASE ECF-TYPE SIGMA FACTO"/>
    <property type="match status" value="1"/>
</dbReference>
<feature type="domain" description="RNA polymerase sigma-70 region 2" evidence="6">
    <location>
        <begin position="21"/>
        <end position="87"/>
    </location>
</feature>
<keyword evidence="4" id="KW-0238">DNA-binding</keyword>
<dbReference type="PANTHER" id="PTHR43133:SF8">
    <property type="entry name" value="RNA POLYMERASE SIGMA FACTOR HI_1459-RELATED"/>
    <property type="match status" value="1"/>
</dbReference>
<dbReference type="GO" id="GO:0003677">
    <property type="term" value="F:DNA binding"/>
    <property type="evidence" value="ECO:0007669"/>
    <property type="project" value="UniProtKB-KW"/>
</dbReference>
<evidence type="ECO:0000256" key="3">
    <source>
        <dbReference type="ARBA" id="ARBA00023082"/>
    </source>
</evidence>
<dbReference type="GO" id="GO:0016987">
    <property type="term" value="F:sigma factor activity"/>
    <property type="evidence" value="ECO:0007669"/>
    <property type="project" value="UniProtKB-KW"/>
</dbReference>
<comment type="similarity">
    <text evidence="1">Belongs to the sigma-70 factor family. ECF subfamily.</text>
</comment>